<comment type="caution">
    <text evidence="2">The sequence shown here is derived from an EMBL/GenBank/DDBJ whole genome shotgun (WGS) entry which is preliminary data.</text>
</comment>
<accession>A0A2W5RNF0</accession>
<protein>
    <recommendedName>
        <fullName evidence="4">DUF669 domain-containing protein</fullName>
    </recommendedName>
</protein>
<evidence type="ECO:0008006" key="4">
    <source>
        <dbReference type="Google" id="ProtNLM"/>
    </source>
</evidence>
<dbReference type="AlphaFoldDB" id="A0A2W5RNF0"/>
<dbReference type="EMBL" id="QFQJ01000040">
    <property type="protein sequence ID" value="PZQ90054.1"/>
    <property type="molecule type" value="Genomic_DNA"/>
</dbReference>
<evidence type="ECO:0000256" key="1">
    <source>
        <dbReference type="SAM" id="MobiDB-lite"/>
    </source>
</evidence>
<name>A0A2W5RNF0_ACIJO</name>
<evidence type="ECO:0000313" key="2">
    <source>
        <dbReference type="EMBL" id="PZQ90054.1"/>
    </source>
</evidence>
<proteinExistence type="predicted"/>
<dbReference type="Proteomes" id="UP000249282">
    <property type="component" value="Unassembled WGS sequence"/>
</dbReference>
<reference evidence="2 3" key="1">
    <citation type="submission" date="2017-11" db="EMBL/GenBank/DDBJ databases">
        <title>Infants hospitalized years apart are colonized by the same room-sourced microbial strains.</title>
        <authorList>
            <person name="Brooks B."/>
            <person name="Olm M.R."/>
            <person name="Firek B.A."/>
            <person name="Baker R."/>
            <person name="Thomas B.C."/>
            <person name="Morowitz M.J."/>
            <person name="Banfield J.F."/>
        </authorList>
    </citation>
    <scope>NUCLEOTIDE SEQUENCE [LARGE SCALE GENOMIC DNA]</scope>
    <source>
        <strain evidence="2">S2_003_000_R3_20</strain>
    </source>
</reference>
<feature type="compositionally biased region" description="Gly residues" evidence="1">
    <location>
        <begin position="194"/>
        <end position="210"/>
    </location>
</feature>
<evidence type="ECO:0000313" key="3">
    <source>
        <dbReference type="Proteomes" id="UP000249282"/>
    </source>
</evidence>
<feature type="region of interest" description="Disordered" evidence="1">
    <location>
        <begin position="184"/>
        <end position="225"/>
    </location>
</feature>
<organism evidence="2 3">
    <name type="scientific">Acinetobacter johnsonii</name>
    <dbReference type="NCBI Taxonomy" id="40214"/>
    <lineage>
        <taxon>Bacteria</taxon>
        <taxon>Pseudomonadati</taxon>
        <taxon>Pseudomonadota</taxon>
        <taxon>Gammaproteobacteria</taxon>
        <taxon>Moraxellales</taxon>
        <taxon>Moraxellaceae</taxon>
        <taxon>Acinetobacter</taxon>
    </lineage>
</organism>
<gene>
    <name evidence="2" type="ORF">DI542_08715</name>
</gene>
<sequence>MNQQYKQFGFNPDSAKQADSSLRIEEAGKYVGVIKHMEFITAKSGTTGFEIEFETDNKESASFSIWTEKKDGTPLGGVHKINALLACVGARGLTPTNAPLEKYDFDAKERITKNCVVAPEVANQRIGFLLQRENYQNDNGEWKFQMNFFSCFHAQSELMAKEIIERKTTPEALPKSLASLMANPITTRKPKNNNGGGYQQNNGGGYGGNNQGFNQNNGYNQGGFDGYYDDVPPVLGANQQDDFPY</sequence>